<keyword evidence="1" id="KW-1133">Transmembrane helix</keyword>
<dbReference type="Gene3D" id="1.20.1530.20">
    <property type="match status" value="1"/>
</dbReference>
<evidence type="ECO:0000256" key="1">
    <source>
        <dbReference type="SAM" id="Phobius"/>
    </source>
</evidence>
<feature type="transmembrane region" description="Helical" evidence="1">
    <location>
        <begin position="291"/>
        <end position="310"/>
    </location>
</feature>
<dbReference type="PIRSF" id="PIRSF026166">
    <property type="entry name" value="UCP026166"/>
    <property type="match status" value="1"/>
</dbReference>
<organism evidence="2 3">
    <name type="scientific">Gordonia insulae</name>
    <dbReference type="NCBI Taxonomy" id="2420509"/>
    <lineage>
        <taxon>Bacteria</taxon>
        <taxon>Bacillati</taxon>
        <taxon>Actinomycetota</taxon>
        <taxon>Actinomycetes</taxon>
        <taxon>Mycobacteriales</taxon>
        <taxon>Gordoniaceae</taxon>
        <taxon>Gordonia</taxon>
    </lineage>
</organism>
<dbReference type="AlphaFoldDB" id="A0A3G8JPU1"/>
<evidence type="ECO:0000313" key="3">
    <source>
        <dbReference type="Proteomes" id="UP000271469"/>
    </source>
</evidence>
<dbReference type="Pfam" id="PF13593">
    <property type="entry name" value="SBF_like"/>
    <property type="match status" value="1"/>
</dbReference>
<feature type="transmembrane region" description="Helical" evidence="1">
    <location>
        <begin position="20"/>
        <end position="36"/>
    </location>
</feature>
<feature type="transmembrane region" description="Helical" evidence="1">
    <location>
        <begin position="138"/>
        <end position="162"/>
    </location>
</feature>
<feature type="transmembrane region" description="Helical" evidence="1">
    <location>
        <begin position="174"/>
        <end position="192"/>
    </location>
</feature>
<dbReference type="RefSeq" id="WP_408610021.1">
    <property type="nucleotide sequence ID" value="NZ_CP033972.1"/>
</dbReference>
<dbReference type="GO" id="GO:0005886">
    <property type="term" value="C:plasma membrane"/>
    <property type="evidence" value="ECO:0007669"/>
    <property type="project" value="TreeGrafter"/>
</dbReference>
<name>A0A3G8JPU1_9ACTN</name>
<feature type="transmembrane region" description="Helical" evidence="1">
    <location>
        <begin position="43"/>
        <end position="63"/>
    </location>
</feature>
<reference evidence="2 3" key="1">
    <citation type="submission" date="2018-11" db="EMBL/GenBank/DDBJ databases">
        <title>Gordonia insulae sp. nov., isolated from an island soil.</title>
        <authorList>
            <person name="Kim Y.S."/>
            <person name="Kim S.B."/>
        </authorList>
    </citation>
    <scope>NUCLEOTIDE SEQUENCE [LARGE SCALE GENOMIC DNA]</scope>
    <source>
        <strain evidence="2 3">MMS17-SY073</strain>
    </source>
</reference>
<gene>
    <name evidence="2" type="ORF">D7316_03598</name>
</gene>
<keyword evidence="3" id="KW-1185">Reference proteome</keyword>
<sequence length="337" mass="36126">MRSPIAVGRGLLSRSPLDGFILAILGAVLLAAVLPARGAAADVLEWVVIVAIALLFFLYGTRLHPREALEGLKHWRLHLTILAFTFVAFPLIGLAMRPIVEPIVGADLYAGLLFLCLVPSTVQSSIAFTSIAHGNVPGAIVSTSASNIIGVFLTPLLVVALMTTQNDVHIDGTSVLKIVGQILVPFVLGQLARPWVGGFFTGHARATRFADRGSIVLVVYAAFSEGVRDGIWSVVDAGQVVAVAIISLILIVVMLLLTRWVPRRLGFDRGDVIAIQFCGTKKSLATGLPMATVLFAGSTVGLIVLPLMIFHQIQLILCSWLATRYGRDVHSQETEVR</sequence>
<dbReference type="InterPro" id="IPR038770">
    <property type="entry name" value="Na+/solute_symporter_sf"/>
</dbReference>
<dbReference type="PANTHER" id="PTHR18640:SF5">
    <property type="entry name" value="SODIUM_BILE ACID COTRANSPORTER 7"/>
    <property type="match status" value="1"/>
</dbReference>
<accession>A0A3G8JPU1</accession>
<feature type="transmembrane region" description="Helical" evidence="1">
    <location>
        <begin position="237"/>
        <end position="257"/>
    </location>
</feature>
<dbReference type="KEGG" id="gom:D7316_03598"/>
<protein>
    <recommendedName>
        <fullName evidence="4">Bile acid:sodium symporter</fullName>
    </recommendedName>
</protein>
<proteinExistence type="predicted"/>
<keyword evidence="1" id="KW-0472">Membrane</keyword>
<dbReference type="EMBL" id="CP033972">
    <property type="protein sequence ID" value="AZG46993.1"/>
    <property type="molecule type" value="Genomic_DNA"/>
</dbReference>
<dbReference type="Proteomes" id="UP000271469">
    <property type="component" value="Chromosome"/>
</dbReference>
<evidence type="ECO:0008006" key="4">
    <source>
        <dbReference type="Google" id="ProtNLM"/>
    </source>
</evidence>
<evidence type="ECO:0000313" key="2">
    <source>
        <dbReference type="EMBL" id="AZG46993.1"/>
    </source>
</evidence>
<dbReference type="PANTHER" id="PTHR18640">
    <property type="entry name" value="SOLUTE CARRIER FAMILY 10 MEMBER 7"/>
    <property type="match status" value="1"/>
</dbReference>
<dbReference type="InterPro" id="IPR016833">
    <property type="entry name" value="Put_Na-Bile_cotransptr"/>
</dbReference>
<feature type="transmembrane region" description="Helical" evidence="1">
    <location>
        <begin position="108"/>
        <end position="132"/>
    </location>
</feature>
<feature type="transmembrane region" description="Helical" evidence="1">
    <location>
        <begin position="75"/>
        <end position="96"/>
    </location>
</feature>
<keyword evidence="1" id="KW-0812">Transmembrane</keyword>